<protein>
    <submittedName>
        <fullName evidence="1">Uncharacterized protein</fullName>
    </submittedName>
</protein>
<comment type="caution">
    <text evidence="1">The sequence shown here is derived from an EMBL/GenBank/DDBJ whole genome shotgun (WGS) entry which is preliminary data.</text>
</comment>
<organism evidence="1 2">
    <name type="scientific">Microscilla marina ATCC 23134</name>
    <dbReference type="NCBI Taxonomy" id="313606"/>
    <lineage>
        <taxon>Bacteria</taxon>
        <taxon>Pseudomonadati</taxon>
        <taxon>Bacteroidota</taxon>
        <taxon>Cytophagia</taxon>
        <taxon>Cytophagales</taxon>
        <taxon>Microscillaceae</taxon>
        <taxon>Microscilla</taxon>
    </lineage>
</organism>
<evidence type="ECO:0000313" key="2">
    <source>
        <dbReference type="Proteomes" id="UP000004095"/>
    </source>
</evidence>
<gene>
    <name evidence="1" type="ORF">M23134_01481</name>
</gene>
<dbReference type="AlphaFoldDB" id="A1ZJW8"/>
<reference evidence="1 2" key="1">
    <citation type="submission" date="2007-01" db="EMBL/GenBank/DDBJ databases">
        <authorList>
            <person name="Haygood M."/>
            <person name="Podell S."/>
            <person name="Anderson C."/>
            <person name="Hopkinson B."/>
            <person name="Roe K."/>
            <person name="Barbeau K."/>
            <person name="Gaasterland T."/>
            <person name="Ferriera S."/>
            <person name="Johnson J."/>
            <person name="Kravitz S."/>
            <person name="Beeson K."/>
            <person name="Sutton G."/>
            <person name="Rogers Y.-H."/>
            <person name="Friedman R."/>
            <person name="Frazier M."/>
            <person name="Venter J.C."/>
        </authorList>
    </citation>
    <scope>NUCLEOTIDE SEQUENCE [LARGE SCALE GENOMIC DNA]</scope>
    <source>
        <strain evidence="1 2">ATCC 23134</strain>
    </source>
</reference>
<accession>A1ZJW8</accession>
<evidence type="ECO:0000313" key="1">
    <source>
        <dbReference type="EMBL" id="EAY29421.1"/>
    </source>
</evidence>
<dbReference type="EMBL" id="AAWS01000011">
    <property type="protein sequence ID" value="EAY29421.1"/>
    <property type="molecule type" value="Genomic_DNA"/>
</dbReference>
<keyword evidence="2" id="KW-1185">Reference proteome</keyword>
<sequence>MQQVETQGQQFVQIRNQITGRDDRMQKNVKQGLFDLIRAVSLDKFRLRVEIYQQVKQLCEKHQLTRYLTNPTLVSFDLGEFLTHINCFYGDSVEQILEKRIKDDYKKIVLRKVRPKQSISVDVKESKKTKHATLPSLEITNPHSYRNQLLRKLTAVSNNKGTST</sequence>
<proteinExistence type="predicted"/>
<dbReference type="RefSeq" id="WP_002696468.1">
    <property type="nucleotide sequence ID" value="NZ_AAWS01000011.1"/>
</dbReference>
<name>A1ZJW8_MICM2</name>
<dbReference type="Proteomes" id="UP000004095">
    <property type="component" value="Unassembled WGS sequence"/>
</dbReference>